<organism evidence="2 3">
    <name type="scientific">Myxacorys almedinensis A</name>
    <dbReference type="NCBI Taxonomy" id="2690445"/>
    <lineage>
        <taxon>Bacteria</taxon>
        <taxon>Bacillati</taxon>
        <taxon>Cyanobacteriota</taxon>
        <taxon>Cyanophyceae</taxon>
        <taxon>Leptolyngbyales</taxon>
        <taxon>Leptolyngbyaceae</taxon>
        <taxon>Myxacorys</taxon>
        <taxon>Myxacorys almedinensis</taxon>
    </lineage>
</organism>
<evidence type="ECO:0000313" key="3">
    <source>
        <dbReference type="Proteomes" id="UP000646053"/>
    </source>
</evidence>
<accession>A0A8J7Z3I9</accession>
<dbReference type="Pfam" id="PF00534">
    <property type="entry name" value="Glycos_transf_1"/>
    <property type="match status" value="1"/>
</dbReference>
<gene>
    <name evidence="2" type="ORF">GS601_00800</name>
</gene>
<sequence>MSNLRSLKVLLLSTPVGAIGSGLGGGVELTLQSVARSLLRRGHSITVVAPQGSVLDGISLVEIPGNLQLTAQTGGRNDLITLPENSVLGNMWNYARQVQHEYDLLFNFAYDWLPFYLTPFFDRAIAHLVSMGSLTDAMDQIIETVAQEFPTTIGVHSRAQAETFQFSDRCFNIKNGFDLSAYHFCAQPKQHLAWVGRIAPEKGLEDAIAAVQKTNIPLKIWGVIQDHVYWQQILATYPTAPMEYAGFLPTDQFQQVLGESRALLMTPHWVEAFGNVAIEALACGVPVIAYRRGGPAEIVQDGKTGWLVEPDRVDDLVSAIANIDLIDRSTCRQHAETDYSLEALGDRLEAWFAQILKLS</sequence>
<dbReference type="PANTHER" id="PTHR45947">
    <property type="entry name" value="SULFOQUINOVOSYL TRANSFERASE SQD2"/>
    <property type="match status" value="1"/>
</dbReference>
<dbReference type="EMBL" id="WVIE01000001">
    <property type="protein sequence ID" value="NDJ15838.1"/>
    <property type="molecule type" value="Genomic_DNA"/>
</dbReference>
<evidence type="ECO:0000313" key="2">
    <source>
        <dbReference type="EMBL" id="NDJ15838.1"/>
    </source>
</evidence>
<feature type="domain" description="Glycosyl transferase family 1" evidence="1">
    <location>
        <begin position="192"/>
        <end position="323"/>
    </location>
</feature>
<evidence type="ECO:0000259" key="1">
    <source>
        <dbReference type="Pfam" id="PF00534"/>
    </source>
</evidence>
<dbReference type="AlphaFoldDB" id="A0A8J7Z3I9"/>
<dbReference type="Gene3D" id="3.40.50.2000">
    <property type="entry name" value="Glycogen Phosphorylase B"/>
    <property type="match status" value="2"/>
</dbReference>
<name>A0A8J7Z3I9_9CYAN</name>
<dbReference type="RefSeq" id="WP_162421244.1">
    <property type="nucleotide sequence ID" value="NZ_WVIE01000001.1"/>
</dbReference>
<dbReference type="PANTHER" id="PTHR45947:SF3">
    <property type="entry name" value="SULFOQUINOVOSYL TRANSFERASE SQD2"/>
    <property type="match status" value="1"/>
</dbReference>
<dbReference type="CDD" id="cd03802">
    <property type="entry name" value="GT4_AviGT4-like"/>
    <property type="match status" value="1"/>
</dbReference>
<keyword evidence="3" id="KW-1185">Reference proteome</keyword>
<proteinExistence type="predicted"/>
<reference evidence="2" key="1">
    <citation type="submission" date="2019-12" db="EMBL/GenBank/DDBJ databases">
        <title>High-Quality draft genome sequences of three cyanobacteria isolated from the limestone walls of the Old Cathedral of Coimbra.</title>
        <authorList>
            <person name="Tiago I."/>
            <person name="Soares F."/>
            <person name="Portugal A."/>
        </authorList>
    </citation>
    <scope>NUCLEOTIDE SEQUENCE</scope>
    <source>
        <strain evidence="2">A</strain>
    </source>
</reference>
<dbReference type="GO" id="GO:0016757">
    <property type="term" value="F:glycosyltransferase activity"/>
    <property type="evidence" value="ECO:0007669"/>
    <property type="project" value="InterPro"/>
</dbReference>
<dbReference type="InterPro" id="IPR050194">
    <property type="entry name" value="Glycosyltransferase_grp1"/>
</dbReference>
<dbReference type="InterPro" id="IPR001296">
    <property type="entry name" value="Glyco_trans_1"/>
</dbReference>
<comment type="caution">
    <text evidence="2">The sequence shown here is derived from an EMBL/GenBank/DDBJ whole genome shotgun (WGS) entry which is preliminary data.</text>
</comment>
<dbReference type="SUPFAM" id="SSF53756">
    <property type="entry name" value="UDP-Glycosyltransferase/glycogen phosphorylase"/>
    <property type="match status" value="1"/>
</dbReference>
<protein>
    <submittedName>
        <fullName evidence="2">Glycosyltransferase</fullName>
    </submittedName>
</protein>
<dbReference type="Proteomes" id="UP000646053">
    <property type="component" value="Unassembled WGS sequence"/>
</dbReference>